<dbReference type="InterPro" id="IPR003737">
    <property type="entry name" value="GlcNAc_PI_deacetylase-related"/>
</dbReference>
<dbReference type="Gene3D" id="3.40.50.10320">
    <property type="entry name" value="LmbE-like"/>
    <property type="match status" value="1"/>
</dbReference>
<dbReference type="Proteomes" id="UP001149140">
    <property type="component" value="Unassembled WGS sequence"/>
</dbReference>
<sequence length="234" mass="26098">MLGSSLPKSAVVLAPHADDEAMGCSGLMAKLAEAGSRIHVVYLAVDGFHHYGVNGETSLQQRLDEIEDVLALFGENTTYEIAYKDQDLIEKLDTLPRRELVDRFEKVLIEHKPELLLLPALPDYDQDHQAVFYAAHAAARPIAKQFGNHLTPNVLAYEMTKIQWAAEPLPRFAAFTDITDHIETKLESVKRYKTMLRPSPHIRSLESVKALATIRGAEIGVTYAEAFAVLRSTF</sequence>
<dbReference type="AlphaFoldDB" id="A0A9X3MNN3"/>
<dbReference type="EMBL" id="JAPDOD010000002">
    <property type="protein sequence ID" value="MDA0159537.1"/>
    <property type="molecule type" value="Genomic_DNA"/>
</dbReference>
<organism evidence="1 2">
    <name type="scientific">Solirubrobacter ginsenosidimutans</name>
    <dbReference type="NCBI Taxonomy" id="490573"/>
    <lineage>
        <taxon>Bacteria</taxon>
        <taxon>Bacillati</taxon>
        <taxon>Actinomycetota</taxon>
        <taxon>Thermoleophilia</taxon>
        <taxon>Solirubrobacterales</taxon>
        <taxon>Solirubrobacteraceae</taxon>
        <taxon>Solirubrobacter</taxon>
    </lineage>
</organism>
<accession>A0A9X3MNN3</accession>
<reference evidence="1" key="1">
    <citation type="submission" date="2022-10" db="EMBL/GenBank/DDBJ databases">
        <title>The WGS of Solirubrobacter ginsenosidimutans DSM 21036.</title>
        <authorList>
            <person name="Jiang Z."/>
        </authorList>
    </citation>
    <scope>NUCLEOTIDE SEQUENCE</scope>
    <source>
        <strain evidence="1">DSM 21036</strain>
    </source>
</reference>
<dbReference type="InterPro" id="IPR024078">
    <property type="entry name" value="LmbE-like_dom_sf"/>
</dbReference>
<protein>
    <submittedName>
        <fullName evidence="1">PIG-L family deacetylase</fullName>
    </submittedName>
</protein>
<evidence type="ECO:0000313" key="2">
    <source>
        <dbReference type="Proteomes" id="UP001149140"/>
    </source>
</evidence>
<proteinExistence type="predicted"/>
<dbReference type="SUPFAM" id="SSF102588">
    <property type="entry name" value="LmbE-like"/>
    <property type="match status" value="1"/>
</dbReference>
<evidence type="ECO:0000313" key="1">
    <source>
        <dbReference type="EMBL" id="MDA0159537.1"/>
    </source>
</evidence>
<dbReference type="GO" id="GO:0016137">
    <property type="term" value="P:glycoside metabolic process"/>
    <property type="evidence" value="ECO:0007669"/>
    <property type="project" value="UniProtKB-ARBA"/>
</dbReference>
<comment type="caution">
    <text evidence="1">The sequence shown here is derived from an EMBL/GenBank/DDBJ whole genome shotgun (WGS) entry which is preliminary data.</text>
</comment>
<dbReference type="Pfam" id="PF02585">
    <property type="entry name" value="PIG-L"/>
    <property type="match status" value="1"/>
</dbReference>
<gene>
    <name evidence="1" type="ORF">OM076_04615</name>
</gene>
<keyword evidence="2" id="KW-1185">Reference proteome</keyword>
<name>A0A9X3MNN3_9ACTN</name>